<keyword evidence="1" id="KW-0812">Transmembrane</keyword>
<keyword evidence="1" id="KW-0472">Membrane</keyword>
<feature type="transmembrane region" description="Helical" evidence="1">
    <location>
        <begin position="30"/>
        <end position="58"/>
    </location>
</feature>
<evidence type="ECO:0000256" key="1">
    <source>
        <dbReference type="SAM" id="Phobius"/>
    </source>
</evidence>
<protein>
    <submittedName>
        <fullName evidence="2">Uncharacterized protein</fullName>
    </submittedName>
</protein>
<gene>
    <name evidence="2" type="ORF">LMG28140_00615</name>
</gene>
<comment type="caution">
    <text evidence="2">The sequence shown here is derived from an EMBL/GenBank/DDBJ whole genome shotgun (WGS) entry which is preliminary data.</text>
</comment>
<accession>A0ABN7HFF6</accession>
<proteinExistence type="predicted"/>
<keyword evidence="3" id="KW-1185">Reference proteome</keyword>
<name>A0ABN7HFF6_9BURK</name>
<keyword evidence="1" id="KW-1133">Transmembrane helix</keyword>
<reference evidence="2 3" key="1">
    <citation type="submission" date="2020-10" db="EMBL/GenBank/DDBJ databases">
        <authorList>
            <person name="Peeters C."/>
        </authorList>
    </citation>
    <scope>NUCLEOTIDE SEQUENCE [LARGE SCALE GENOMIC DNA]</scope>
    <source>
        <strain evidence="2 3">LMG 28140</strain>
    </source>
</reference>
<sequence length="59" mass="5993">MSVEPHGEARARLLQEGHCDALPLAAQSALVAHVLGVVAGILLIGGLTVGVVTVLRLLS</sequence>
<organism evidence="2 3">
    <name type="scientific">Paraburkholderia metrosideri</name>
    <dbReference type="NCBI Taxonomy" id="580937"/>
    <lineage>
        <taxon>Bacteria</taxon>
        <taxon>Pseudomonadati</taxon>
        <taxon>Pseudomonadota</taxon>
        <taxon>Betaproteobacteria</taxon>
        <taxon>Burkholderiales</taxon>
        <taxon>Burkholderiaceae</taxon>
        <taxon>Paraburkholderia</taxon>
    </lineage>
</organism>
<evidence type="ECO:0000313" key="2">
    <source>
        <dbReference type="EMBL" id="CAD6515545.1"/>
    </source>
</evidence>
<dbReference type="Proteomes" id="UP000598032">
    <property type="component" value="Unassembled WGS sequence"/>
</dbReference>
<dbReference type="EMBL" id="CAJHCP010000002">
    <property type="protein sequence ID" value="CAD6515545.1"/>
    <property type="molecule type" value="Genomic_DNA"/>
</dbReference>
<evidence type="ECO:0000313" key="3">
    <source>
        <dbReference type="Proteomes" id="UP000598032"/>
    </source>
</evidence>